<feature type="transmembrane region" description="Helical" evidence="5">
    <location>
        <begin position="130"/>
        <end position="150"/>
    </location>
</feature>
<dbReference type="InterPro" id="IPR013525">
    <property type="entry name" value="ABC2_TM"/>
</dbReference>
<sequence length="213" mass="23700">FVVMGGAMTAFWLNVLWGMSTQMYWEKETGNLALYIMAPNSLMAILLGMALGGLFATIQRALVITLLGSWAFGVSFEIASYWQLFVVFTITMVALYGMGMTTASIFLLLSREAWHLSNLAQEPIYLASGFYFPIKSLGFWVAAGASFIPLTMGLDAMRQLSFPLGSFPPFLSVEIEIAILIVLSLIFMVGARFFLNKMEKLAIREGRLTESRR</sequence>
<feature type="transmembrane region" description="Helical" evidence="5">
    <location>
        <begin position="61"/>
        <end position="79"/>
    </location>
</feature>
<evidence type="ECO:0000256" key="5">
    <source>
        <dbReference type="SAM" id="Phobius"/>
    </source>
</evidence>
<accession>X0UTJ4</accession>
<dbReference type="GO" id="GO:0140359">
    <property type="term" value="F:ABC-type transporter activity"/>
    <property type="evidence" value="ECO:0007669"/>
    <property type="project" value="InterPro"/>
</dbReference>
<feature type="transmembrane region" description="Helical" evidence="5">
    <location>
        <begin position="85"/>
        <end position="109"/>
    </location>
</feature>
<evidence type="ECO:0000256" key="2">
    <source>
        <dbReference type="ARBA" id="ARBA00022692"/>
    </source>
</evidence>
<dbReference type="AlphaFoldDB" id="X0UTJ4"/>
<gene>
    <name evidence="7" type="ORF">S01H1_34433</name>
</gene>
<feature type="domain" description="ABC-2 type transporter transmembrane" evidence="6">
    <location>
        <begin position="7"/>
        <end position="160"/>
    </location>
</feature>
<evidence type="ECO:0000259" key="6">
    <source>
        <dbReference type="Pfam" id="PF01061"/>
    </source>
</evidence>
<evidence type="ECO:0000256" key="3">
    <source>
        <dbReference type="ARBA" id="ARBA00022989"/>
    </source>
</evidence>
<keyword evidence="2 5" id="KW-0812">Transmembrane</keyword>
<evidence type="ECO:0000256" key="1">
    <source>
        <dbReference type="ARBA" id="ARBA00004141"/>
    </source>
</evidence>
<dbReference type="GO" id="GO:0016020">
    <property type="term" value="C:membrane"/>
    <property type="evidence" value="ECO:0007669"/>
    <property type="project" value="UniProtKB-SubCell"/>
</dbReference>
<comment type="caution">
    <text evidence="7">The sequence shown here is derived from an EMBL/GenBank/DDBJ whole genome shotgun (WGS) entry which is preliminary data.</text>
</comment>
<protein>
    <recommendedName>
        <fullName evidence="6">ABC-2 type transporter transmembrane domain-containing protein</fullName>
    </recommendedName>
</protein>
<keyword evidence="4 5" id="KW-0472">Membrane</keyword>
<name>X0UTJ4_9ZZZZ</name>
<dbReference type="PANTHER" id="PTHR43027:SF1">
    <property type="entry name" value="DOXORUBICIN RESISTANCE ABC TRANSPORTER PERMEASE PROTEIN DRRC-RELATED"/>
    <property type="match status" value="1"/>
</dbReference>
<keyword evidence="3 5" id="KW-1133">Transmembrane helix</keyword>
<feature type="transmembrane region" description="Helical" evidence="5">
    <location>
        <begin position="170"/>
        <end position="195"/>
    </location>
</feature>
<dbReference type="InterPro" id="IPR052902">
    <property type="entry name" value="ABC-2_transporter"/>
</dbReference>
<dbReference type="PANTHER" id="PTHR43027">
    <property type="entry name" value="DOXORUBICIN RESISTANCE ABC TRANSPORTER PERMEASE PROTEIN DRRC-RELATED"/>
    <property type="match status" value="1"/>
</dbReference>
<comment type="subcellular location">
    <subcellularLocation>
        <location evidence="1">Membrane</location>
        <topology evidence="1">Multi-pass membrane protein</topology>
    </subcellularLocation>
</comment>
<dbReference type="Pfam" id="PF01061">
    <property type="entry name" value="ABC2_membrane"/>
    <property type="match status" value="1"/>
</dbReference>
<evidence type="ECO:0000256" key="4">
    <source>
        <dbReference type="ARBA" id="ARBA00023136"/>
    </source>
</evidence>
<proteinExistence type="predicted"/>
<organism evidence="7">
    <name type="scientific">marine sediment metagenome</name>
    <dbReference type="NCBI Taxonomy" id="412755"/>
    <lineage>
        <taxon>unclassified sequences</taxon>
        <taxon>metagenomes</taxon>
        <taxon>ecological metagenomes</taxon>
    </lineage>
</organism>
<feature type="transmembrane region" description="Helical" evidence="5">
    <location>
        <begin position="32"/>
        <end position="54"/>
    </location>
</feature>
<feature type="non-terminal residue" evidence="7">
    <location>
        <position position="1"/>
    </location>
</feature>
<evidence type="ECO:0000313" key="7">
    <source>
        <dbReference type="EMBL" id="GAG03618.1"/>
    </source>
</evidence>
<reference evidence="7" key="1">
    <citation type="journal article" date="2014" name="Front. Microbiol.">
        <title>High frequency of phylogenetically diverse reductive dehalogenase-homologous genes in deep subseafloor sedimentary metagenomes.</title>
        <authorList>
            <person name="Kawai M."/>
            <person name="Futagami T."/>
            <person name="Toyoda A."/>
            <person name="Takaki Y."/>
            <person name="Nishi S."/>
            <person name="Hori S."/>
            <person name="Arai W."/>
            <person name="Tsubouchi T."/>
            <person name="Morono Y."/>
            <person name="Uchiyama I."/>
            <person name="Ito T."/>
            <person name="Fujiyama A."/>
            <person name="Inagaki F."/>
            <person name="Takami H."/>
        </authorList>
    </citation>
    <scope>NUCLEOTIDE SEQUENCE</scope>
    <source>
        <strain evidence="7">Expedition CK06-06</strain>
    </source>
</reference>
<dbReference type="EMBL" id="BARS01021438">
    <property type="protein sequence ID" value="GAG03618.1"/>
    <property type="molecule type" value="Genomic_DNA"/>
</dbReference>